<feature type="repeat" description="PPR" evidence="2">
    <location>
        <begin position="439"/>
        <end position="473"/>
    </location>
</feature>
<evidence type="ECO:0000259" key="4">
    <source>
        <dbReference type="Pfam" id="PF04601"/>
    </source>
</evidence>
<dbReference type="NCBIfam" id="TIGR00756">
    <property type="entry name" value="PPR"/>
    <property type="match status" value="3"/>
</dbReference>
<dbReference type="Pfam" id="PF22932">
    <property type="entry name" value="Ubiq_DUF_assoc"/>
    <property type="match status" value="1"/>
</dbReference>
<dbReference type="FunFam" id="2.80.10.50:FF:000067">
    <property type="entry name" value="BnaC05g19630D protein"/>
    <property type="match status" value="1"/>
</dbReference>
<feature type="repeat" description="PPR" evidence="2">
    <location>
        <begin position="408"/>
        <end position="438"/>
    </location>
</feature>
<reference evidence="6 7" key="1">
    <citation type="journal article" date="2021" name="Plant Biotechnol. J.">
        <title>Multi-omics assisted identification of the key and species-specific regulatory components of drought-tolerant mechanisms in Gossypium stocksii.</title>
        <authorList>
            <person name="Yu D."/>
            <person name="Ke L."/>
            <person name="Zhang D."/>
            <person name="Wu Y."/>
            <person name="Sun Y."/>
            <person name="Mei J."/>
            <person name="Sun J."/>
            <person name="Sun Y."/>
        </authorList>
    </citation>
    <scope>NUCLEOTIDE SEQUENCE [LARGE SCALE GENOMIC DNA]</scope>
    <source>
        <strain evidence="7">cv. E1</strain>
        <tissue evidence="6">Leaf</tissue>
    </source>
</reference>
<dbReference type="InterPro" id="IPR002885">
    <property type="entry name" value="PPR_rpt"/>
</dbReference>
<accession>A0A9D4A822</accession>
<dbReference type="InterPro" id="IPR054726">
    <property type="entry name" value="Ubiq_DUF569-assoc"/>
</dbReference>
<keyword evidence="7" id="KW-1185">Reference proteome</keyword>
<dbReference type="EMBL" id="JAIQCV010000006">
    <property type="protein sequence ID" value="KAH1092096.1"/>
    <property type="molecule type" value="Genomic_DNA"/>
</dbReference>
<dbReference type="Pfam" id="PF13041">
    <property type="entry name" value="PPR_2"/>
    <property type="match status" value="1"/>
</dbReference>
<dbReference type="Proteomes" id="UP000828251">
    <property type="component" value="Unassembled WGS sequence"/>
</dbReference>
<dbReference type="CDD" id="cd23340">
    <property type="entry name" value="beta-trefoil_FSCN_ACP-like"/>
    <property type="match status" value="1"/>
</dbReference>
<dbReference type="PANTHER" id="PTHR47926">
    <property type="entry name" value="PENTATRICOPEPTIDE REPEAT-CONTAINING PROTEIN"/>
    <property type="match status" value="1"/>
</dbReference>
<evidence type="ECO:0008006" key="8">
    <source>
        <dbReference type="Google" id="ProtNLM"/>
    </source>
</evidence>
<evidence type="ECO:0000256" key="1">
    <source>
        <dbReference type="ARBA" id="ARBA00022737"/>
    </source>
</evidence>
<dbReference type="GO" id="GO:0009451">
    <property type="term" value="P:RNA modification"/>
    <property type="evidence" value="ECO:0007669"/>
    <property type="project" value="InterPro"/>
</dbReference>
<dbReference type="Gene3D" id="2.80.10.50">
    <property type="match status" value="1"/>
</dbReference>
<dbReference type="Gene3D" id="1.25.40.10">
    <property type="entry name" value="Tetratricopeptide repeat domain"/>
    <property type="match status" value="3"/>
</dbReference>
<feature type="domain" description="DUF569" evidence="5">
    <location>
        <begin position="205"/>
        <end position="282"/>
    </location>
</feature>
<dbReference type="Pfam" id="PF01535">
    <property type="entry name" value="PPR"/>
    <property type="match status" value="3"/>
</dbReference>
<feature type="repeat" description="PPR" evidence="2">
    <location>
        <begin position="336"/>
        <end position="370"/>
    </location>
</feature>
<comment type="caution">
    <text evidence="6">The sequence shown here is derived from an EMBL/GenBank/DDBJ whole genome shotgun (WGS) entry which is preliminary data.</text>
</comment>
<dbReference type="FunFam" id="1.25.40.10:FF:001236">
    <property type="entry name" value="Pentatricopeptide repeat-containing protein At3g28660"/>
    <property type="match status" value="1"/>
</dbReference>
<dbReference type="InterPro" id="IPR008999">
    <property type="entry name" value="Actin-crosslinking"/>
</dbReference>
<dbReference type="AlphaFoldDB" id="A0A9D4A822"/>
<dbReference type="InterPro" id="IPR046960">
    <property type="entry name" value="PPR_At4g14850-like_plant"/>
</dbReference>
<dbReference type="InterPro" id="IPR011990">
    <property type="entry name" value="TPR-like_helical_dom_sf"/>
</dbReference>
<dbReference type="Pfam" id="PF20431">
    <property type="entry name" value="E_motif"/>
    <property type="match status" value="1"/>
</dbReference>
<protein>
    <recommendedName>
        <fullName evidence="8">DUF569 domain-containing protein</fullName>
    </recommendedName>
</protein>
<evidence type="ECO:0000256" key="3">
    <source>
        <dbReference type="SAM" id="MobiDB-lite"/>
    </source>
</evidence>
<dbReference type="SUPFAM" id="SSF50405">
    <property type="entry name" value="Actin-crosslinking proteins"/>
    <property type="match status" value="1"/>
</dbReference>
<dbReference type="Pfam" id="PF04601">
    <property type="entry name" value="DUF569"/>
    <property type="match status" value="1"/>
</dbReference>
<dbReference type="OrthoDB" id="426361at2759"/>
<dbReference type="PROSITE" id="PS51375">
    <property type="entry name" value="PPR"/>
    <property type="match status" value="4"/>
</dbReference>
<feature type="domain" description="DUF569" evidence="4">
    <location>
        <begin position="1"/>
        <end position="142"/>
    </location>
</feature>
<organism evidence="6 7">
    <name type="scientific">Gossypium stocksii</name>
    <dbReference type="NCBI Taxonomy" id="47602"/>
    <lineage>
        <taxon>Eukaryota</taxon>
        <taxon>Viridiplantae</taxon>
        <taxon>Streptophyta</taxon>
        <taxon>Embryophyta</taxon>
        <taxon>Tracheophyta</taxon>
        <taxon>Spermatophyta</taxon>
        <taxon>Magnoliopsida</taxon>
        <taxon>eudicotyledons</taxon>
        <taxon>Gunneridae</taxon>
        <taxon>Pentapetalae</taxon>
        <taxon>rosids</taxon>
        <taxon>malvids</taxon>
        <taxon>Malvales</taxon>
        <taxon>Malvaceae</taxon>
        <taxon>Malvoideae</taxon>
        <taxon>Gossypium</taxon>
    </lineage>
</organism>
<feature type="region of interest" description="Disordered" evidence="3">
    <location>
        <begin position="153"/>
        <end position="209"/>
    </location>
</feature>
<gene>
    <name evidence="6" type="ORF">J1N35_019353</name>
</gene>
<evidence type="ECO:0000256" key="2">
    <source>
        <dbReference type="PROSITE-ProRule" id="PRU00708"/>
    </source>
</evidence>
<evidence type="ECO:0000313" key="7">
    <source>
        <dbReference type="Proteomes" id="UP000828251"/>
    </source>
</evidence>
<evidence type="ECO:0000259" key="5">
    <source>
        <dbReference type="Pfam" id="PF22932"/>
    </source>
</evidence>
<dbReference type="InterPro" id="IPR046848">
    <property type="entry name" value="E_motif"/>
</dbReference>
<dbReference type="GO" id="GO:0003723">
    <property type="term" value="F:RNA binding"/>
    <property type="evidence" value="ECO:0007669"/>
    <property type="project" value="InterPro"/>
</dbReference>
<feature type="repeat" description="PPR" evidence="2">
    <location>
        <begin position="510"/>
        <end position="544"/>
    </location>
</feature>
<dbReference type="PANTHER" id="PTHR47926:SF437">
    <property type="entry name" value="PENTACOTRIPEPTIDE-REPEAT REGION OF PRORP DOMAIN-CONTAINING PROTEIN"/>
    <property type="match status" value="1"/>
</dbReference>
<name>A0A9D4A822_9ROSI</name>
<dbReference type="InterPro" id="IPR007679">
    <property type="entry name" value="DUF569"/>
</dbReference>
<keyword evidence="1" id="KW-0677">Repeat</keyword>
<evidence type="ECO:0000313" key="6">
    <source>
        <dbReference type="EMBL" id="KAH1092096.1"/>
    </source>
</evidence>
<proteinExistence type="predicted"/>
<sequence length="658" mass="74577">MEIFEEASIVRFRSIHDKYLLAEDDEETVSQERGGTIRNARWTVEFVQFNSTHIRLKSCYGKYLTASNMPFLLGMTGKKVLQTLPQRLDSSVEWEPIQEGSRVRLKTRYGQYLRANGGIPPWRNHVTHDTPYRTSHQDWILWQVDILRFRHQDKLPAPPPPVQVQADEFDDSDTGSPPTISLRGSRMSKNEEDDSGNGSPKASEGRTIKYEVVDDNGDVDQNIGERKFIFKGNGVDDLKKALKEENVVKEEFSLCSRNPLNGNLYPLRLQLPPNNTAMHVVLVPLSSKGKQIQNWVSKNGVFSSDSYVQTGVIRLYVETKLWGDARKVFDEITFVDVVKWNVVMSGLIRCGLGTQALGLFKEMLVYGLEPDEFCLTTALTACAQSGNLWEGRWIHEYVKKRKNHLGLDVFTGTALVDMYAKCGCLDLAMEVFQGMTKRNVFSWAAMIGGFAVHGHAKEAIHYFEKMQTYGVRPDGVVLLSFLTACRHAGLAEEGLFLLNNMEHQYKIMPKHEHYSCVVDLLCRVGRFDEALKLIKRMPMKPLASVWGALLNGCRIHNNVELAELAVKELLEVEDWDKDEEDAALVQLSNIYFSSQKSEDGYRIRRMIGDRGLKKAPGCSMIEVDGRTTEFVSGDVSHPLHSQIHAILRLLFPEDPDTL</sequence>